<name>A0A2A2JGP3_9BILA</name>
<gene>
    <name evidence="2" type="ORF">WR25_12098</name>
</gene>
<accession>A0A2A2JGP3</accession>
<feature type="region of interest" description="Disordered" evidence="1">
    <location>
        <begin position="23"/>
        <end position="48"/>
    </location>
</feature>
<evidence type="ECO:0000256" key="1">
    <source>
        <dbReference type="SAM" id="MobiDB-lite"/>
    </source>
</evidence>
<dbReference type="Proteomes" id="UP000218231">
    <property type="component" value="Unassembled WGS sequence"/>
</dbReference>
<proteinExistence type="predicted"/>
<organism evidence="2 3">
    <name type="scientific">Diploscapter pachys</name>
    <dbReference type="NCBI Taxonomy" id="2018661"/>
    <lineage>
        <taxon>Eukaryota</taxon>
        <taxon>Metazoa</taxon>
        <taxon>Ecdysozoa</taxon>
        <taxon>Nematoda</taxon>
        <taxon>Chromadorea</taxon>
        <taxon>Rhabditida</taxon>
        <taxon>Rhabditina</taxon>
        <taxon>Rhabditomorpha</taxon>
        <taxon>Rhabditoidea</taxon>
        <taxon>Rhabditidae</taxon>
        <taxon>Diploscapter</taxon>
    </lineage>
</organism>
<evidence type="ECO:0000313" key="2">
    <source>
        <dbReference type="EMBL" id="PAV60916.1"/>
    </source>
</evidence>
<reference evidence="2 3" key="1">
    <citation type="journal article" date="2017" name="Curr. Biol.">
        <title>Genome architecture and evolution of a unichromosomal asexual nematode.</title>
        <authorList>
            <person name="Fradin H."/>
            <person name="Zegar C."/>
            <person name="Gutwein M."/>
            <person name="Lucas J."/>
            <person name="Kovtun M."/>
            <person name="Corcoran D."/>
            <person name="Baugh L.R."/>
            <person name="Kiontke K."/>
            <person name="Gunsalus K."/>
            <person name="Fitch D.H."/>
            <person name="Piano F."/>
        </authorList>
    </citation>
    <scope>NUCLEOTIDE SEQUENCE [LARGE SCALE GENOMIC DNA]</scope>
    <source>
        <strain evidence="2">PF1309</strain>
    </source>
</reference>
<protein>
    <submittedName>
        <fullName evidence="2">Uncharacterized protein</fullName>
    </submittedName>
</protein>
<comment type="caution">
    <text evidence="2">The sequence shown here is derived from an EMBL/GenBank/DDBJ whole genome shotgun (WGS) entry which is preliminary data.</text>
</comment>
<dbReference type="AlphaFoldDB" id="A0A2A2JGP3"/>
<evidence type="ECO:0000313" key="3">
    <source>
        <dbReference type="Proteomes" id="UP000218231"/>
    </source>
</evidence>
<keyword evidence="3" id="KW-1185">Reference proteome</keyword>
<dbReference type="EMBL" id="LIAE01010443">
    <property type="protein sequence ID" value="PAV60916.1"/>
    <property type="molecule type" value="Genomic_DNA"/>
</dbReference>
<sequence length="75" mass="8071">MRNIMGYWWGDLIGSIEPGRAMDSARTAEGSDLGSGKRASATSAPANQRPAVVQLECLGSGNGTFHWRSQFCIQL</sequence>